<keyword evidence="1" id="KW-0812">Transmembrane</keyword>
<dbReference type="EMBL" id="JWIN03000011">
    <property type="protein sequence ID" value="KAB1271620.1"/>
    <property type="molecule type" value="Genomic_DNA"/>
</dbReference>
<evidence type="ECO:0000256" key="1">
    <source>
        <dbReference type="SAM" id="Phobius"/>
    </source>
</evidence>
<evidence type="ECO:0000313" key="2">
    <source>
        <dbReference type="EMBL" id="KAB1271620.1"/>
    </source>
</evidence>
<dbReference type="PANTHER" id="PTHR20959">
    <property type="entry name" value="TRANSPORT AND GOLGI ORGANIZATION PROTEIN 6 FAMILY MEMBER"/>
    <property type="match status" value="1"/>
</dbReference>
<reference evidence="2 3" key="1">
    <citation type="journal article" date="2019" name="Mol. Ecol. Resour.">
        <title>Improving Illumina assemblies with Hi-C and long reads: an example with the North African dromedary.</title>
        <authorList>
            <person name="Elbers J.P."/>
            <person name="Rogers M.F."/>
            <person name="Perelman P.L."/>
            <person name="Proskuryakova A.A."/>
            <person name="Serdyukova N.A."/>
            <person name="Johnson W.E."/>
            <person name="Horin P."/>
            <person name="Corander J."/>
            <person name="Murphy D."/>
            <person name="Burger P.A."/>
        </authorList>
    </citation>
    <scope>NUCLEOTIDE SEQUENCE [LARGE SCALE GENOMIC DNA]</scope>
    <source>
        <strain evidence="2">Drom800</strain>
        <tissue evidence="2">Blood</tissue>
    </source>
</reference>
<name>A0A5N4DKG7_CAMDR</name>
<protein>
    <submittedName>
        <fullName evidence="2">Transport and Golgi organization protein 6-like protein</fullName>
    </submittedName>
</protein>
<dbReference type="PANTHER" id="PTHR20959:SF1">
    <property type="entry name" value="TRANSPORT AND GOLGI ORGANIZATION PROTEIN 6 HOMOLOG"/>
    <property type="match status" value="1"/>
</dbReference>
<dbReference type="GO" id="GO:0009306">
    <property type="term" value="P:protein secretion"/>
    <property type="evidence" value="ECO:0007669"/>
    <property type="project" value="TreeGrafter"/>
</dbReference>
<feature type="transmembrane region" description="Helical" evidence="1">
    <location>
        <begin position="378"/>
        <end position="397"/>
    </location>
</feature>
<sequence>MSDLKDSGILCDKIGSNPKLNLEEDEGEALYQKVSSEQSQVEHLGDLLSHCPECGLAGDFFIFYLKELSLVAVEDEAKLKTKPFSSRSLLEVEQHQALLMEGQERKLLVLQLMAVLRERMSRYSQTSLRTSLSEQAKGILKEETSLGEADIGYSEMVVDFVPATLQRACASLAHQAEGTVESQTLSMSVGLAAVMLRGAVQAPPHPTSPFILTVNFLCLFLPILALLLFLLLLWFIYRLCYKKTVKEPPPTQERAKIPHKHTCFSGKTGSFVLLCSALQPGTSDVVPAQGHGEVHQLRLNGAPVQANVLRPKHLPSTQPGELPPQQPVLAFSVLSTHLLSAILQVAATDLSPCPGALQSYFVTPTPIAQHPKHQKYKIVRSPFCTGLGIYFVSWFIVKRSWNLLLISKRVCYVISIAPLYEKQLSCSFQDTAPRCPVGVGVMSPFPHS</sequence>
<dbReference type="InterPro" id="IPR039600">
    <property type="entry name" value="TANGO6/Rtp1"/>
</dbReference>
<accession>A0A5N4DKG7</accession>
<comment type="caution">
    <text evidence="2">The sequence shown here is derived from an EMBL/GenBank/DDBJ whole genome shotgun (WGS) entry which is preliminary data.</text>
</comment>
<keyword evidence="1" id="KW-0472">Membrane</keyword>
<dbReference type="Proteomes" id="UP000299084">
    <property type="component" value="Unassembled WGS sequence"/>
</dbReference>
<dbReference type="AlphaFoldDB" id="A0A5N4DKG7"/>
<feature type="transmembrane region" description="Helical" evidence="1">
    <location>
        <begin position="210"/>
        <end position="237"/>
    </location>
</feature>
<organism evidence="2 3">
    <name type="scientific">Camelus dromedarius</name>
    <name type="common">Dromedary</name>
    <name type="synonym">Arabian camel</name>
    <dbReference type="NCBI Taxonomy" id="9838"/>
    <lineage>
        <taxon>Eukaryota</taxon>
        <taxon>Metazoa</taxon>
        <taxon>Chordata</taxon>
        <taxon>Craniata</taxon>
        <taxon>Vertebrata</taxon>
        <taxon>Euteleostomi</taxon>
        <taxon>Mammalia</taxon>
        <taxon>Eutheria</taxon>
        <taxon>Laurasiatheria</taxon>
        <taxon>Artiodactyla</taxon>
        <taxon>Tylopoda</taxon>
        <taxon>Camelidae</taxon>
        <taxon>Camelus</taxon>
    </lineage>
</organism>
<proteinExistence type="predicted"/>
<gene>
    <name evidence="2" type="ORF">Cadr_000008927</name>
</gene>
<keyword evidence="3" id="KW-1185">Reference proteome</keyword>
<evidence type="ECO:0000313" key="3">
    <source>
        <dbReference type="Proteomes" id="UP000299084"/>
    </source>
</evidence>
<keyword evidence="1" id="KW-1133">Transmembrane helix</keyword>